<organism evidence="1 2">
    <name type="scientific">Streptomonospora mangrovi</name>
    <dbReference type="NCBI Taxonomy" id="2883123"/>
    <lineage>
        <taxon>Bacteria</taxon>
        <taxon>Bacillati</taxon>
        <taxon>Actinomycetota</taxon>
        <taxon>Actinomycetes</taxon>
        <taxon>Streptosporangiales</taxon>
        <taxon>Nocardiopsidaceae</taxon>
        <taxon>Streptomonospora</taxon>
    </lineage>
</organism>
<dbReference type="RefSeq" id="WP_270071478.1">
    <property type="nucleotide sequence ID" value="NZ_JAJAQC010000009.1"/>
</dbReference>
<dbReference type="Proteomes" id="UP001140076">
    <property type="component" value="Unassembled WGS sequence"/>
</dbReference>
<evidence type="ECO:0000313" key="2">
    <source>
        <dbReference type="Proteomes" id="UP001140076"/>
    </source>
</evidence>
<evidence type="ECO:0000313" key="1">
    <source>
        <dbReference type="EMBL" id="MDA0564190.1"/>
    </source>
</evidence>
<sequence length="153" mass="15981">MAKSVVARVAPEESDHYTRVRAEFFARGGPGRVQDNPLGFGEIVVGVVTGIVLTVLRDLAIGSLTDAARPWWDRAWRWAARRVLPGRRPQAGPDTPLPALPAEAAPAVIALVTKHAAEANLPPAQADRLARAIVAELSAPAAVEGEAGAGSGD</sequence>
<accession>A0A9X3NJI7</accession>
<gene>
    <name evidence="1" type="ORF">LG943_07595</name>
</gene>
<keyword evidence="2" id="KW-1185">Reference proteome</keyword>
<dbReference type="AlphaFoldDB" id="A0A9X3NJI7"/>
<proteinExistence type="predicted"/>
<protein>
    <submittedName>
        <fullName evidence="1">Uncharacterized protein</fullName>
    </submittedName>
</protein>
<comment type="caution">
    <text evidence="1">The sequence shown here is derived from an EMBL/GenBank/DDBJ whole genome shotgun (WGS) entry which is preliminary data.</text>
</comment>
<reference evidence="1" key="1">
    <citation type="submission" date="2021-10" db="EMBL/GenBank/DDBJ databases">
        <title>Streptomonospora sp. nov., isolated from mangrove soil.</title>
        <authorList>
            <person name="Chen X."/>
            <person name="Ge X."/>
            <person name="Liu W."/>
        </authorList>
    </citation>
    <scope>NUCLEOTIDE SEQUENCE</scope>
    <source>
        <strain evidence="1">S1-112</strain>
    </source>
</reference>
<name>A0A9X3NJI7_9ACTN</name>
<dbReference type="EMBL" id="JAJAQC010000009">
    <property type="protein sequence ID" value="MDA0564190.1"/>
    <property type="molecule type" value="Genomic_DNA"/>
</dbReference>